<dbReference type="InterPro" id="IPR043502">
    <property type="entry name" value="DNA/RNA_pol_sf"/>
</dbReference>
<dbReference type="NCBIfam" id="TIGR04416">
    <property type="entry name" value="group_II_RT_mat"/>
    <property type="match status" value="1"/>
</dbReference>
<dbReference type="InterPro" id="IPR051083">
    <property type="entry name" value="GrpII_Intron_Splice-Mob/Def"/>
</dbReference>
<evidence type="ECO:0000313" key="2">
    <source>
        <dbReference type="EMBL" id="SJZ97398.1"/>
    </source>
</evidence>
<evidence type="ECO:0000313" key="3">
    <source>
        <dbReference type="Proteomes" id="UP000190625"/>
    </source>
</evidence>
<dbReference type="Gene3D" id="3.30.70.270">
    <property type="match status" value="1"/>
</dbReference>
<dbReference type="PANTHER" id="PTHR34047">
    <property type="entry name" value="NUCLEAR INTRON MATURASE 1, MITOCHONDRIAL-RELATED"/>
    <property type="match status" value="1"/>
</dbReference>
<reference evidence="3" key="1">
    <citation type="submission" date="2017-02" db="EMBL/GenBank/DDBJ databases">
        <authorList>
            <person name="Varghese N."/>
            <person name="Submissions S."/>
        </authorList>
    </citation>
    <scope>NUCLEOTIDE SEQUENCE [LARGE SCALE GENOMIC DNA]</scope>
    <source>
        <strain evidence="3">ATCC BAA-73</strain>
    </source>
</reference>
<dbReference type="GO" id="GO:0003964">
    <property type="term" value="F:RNA-directed DNA polymerase activity"/>
    <property type="evidence" value="ECO:0007669"/>
    <property type="project" value="UniProtKB-KW"/>
</dbReference>
<dbReference type="PANTHER" id="PTHR34047:SF8">
    <property type="entry name" value="PROTEIN YKFC"/>
    <property type="match status" value="1"/>
</dbReference>
<dbReference type="InterPro" id="IPR043128">
    <property type="entry name" value="Rev_trsase/Diguanyl_cyclase"/>
</dbReference>
<dbReference type="Proteomes" id="UP000190625">
    <property type="component" value="Unassembled WGS sequence"/>
</dbReference>
<dbReference type="PROSITE" id="PS50878">
    <property type="entry name" value="RT_POL"/>
    <property type="match status" value="1"/>
</dbReference>
<keyword evidence="3" id="KW-1185">Reference proteome</keyword>
<evidence type="ECO:0000259" key="1">
    <source>
        <dbReference type="PROSITE" id="PS50878"/>
    </source>
</evidence>
<dbReference type="AlphaFoldDB" id="A0A1T4Q2G3"/>
<keyword evidence="2" id="KW-0548">Nucleotidyltransferase</keyword>
<dbReference type="InterPro" id="IPR030931">
    <property type="entry name" value="Group_II_RT_mat"/>
</dbReference>
<dbReference type="STRING" id="142842.SAMN02745118_02389"/>
<dbReference type="Pfam" id="PF00078">
    <property type="entry name" value="RVT_1"/>
    <property type="match status" value="1"/>
</dbReference>
<dbReference type="InterPro" id="IPR000477">
    <property type="entry name" value="RT_dom"/>
</dbReference>
<keyword evidence="2" id="KW-0808">Transferase</keyword>
<dbReference type="EMBL" id="FUWM01000023">
    <property type="protein sequence ID" value="SJZ97398.1"/>
    <property type="molecule type" value="Genomic_DNA"/>
</dbReference>
<dbReference type="Pfam" id="PF08388">
    <property type="entry name" value="GIIM"/>
    <property type="match status" value="1"/>
</dbReference>
<sequence>MVSREGRIGEQVTECTYYTLKDRITKKMNMHYATKTVIENGGSAGIDRVTIEEFSENYQQNMRELYRQLKEDRYDPSPVLRVMIPKDDGRERSLGIPTVKDRIAQATVKRIMEPIFEKIFCDCSFGFRPGRSQMDAINKVEEYREQGYKWVLDADIKGYFDNIDHELLMKFITKRVNDGWVLRIIKSWLTAGVVTEEGYIPSKQGTPQGGVISPLLANIYLHQLDKVMTERGYKIVRFADDFVILTKSKKKAKRALEVVKEIVGKKLKLTLHPEKTVITNFGKGFTFLGFEFIAWRYKRPRKKTLKQFKNKVRKKTKRQQPWPVEVIIGELNPVIRGWGNYFGNGNVKRLFKRLDEWIRMRIRSYIEKRKAIKHQNRRIPNAVLRQKGLKSLLTTLS</sequence>
<feature type="domain" description="Reverse transcriptase" evidence="1">
    <location>
        <begin position="65"/>
        <end position="292"/>
    </location>
</feature>
<dbReference type="SUPFAM" id="SSF56672">
    <property type="entry name" value="DNA/RNA polymerases"/>
    <property type="match status" value="1"/>
</dbReference>
<protein>
    <submittedName>
        <fullName evidence="2">Group II intron reverse transcriptase/maturase</fullName>
    </submittedName>
</protein>
<name>A0A1T4Q2G3_9FIRM</name>
<dbReference type="CDD" id="cd01651">
    <property type="entry name" value="RT_G2_intron"/>
    <property type="match status" value="1"/>
</dbReference>
<gene>
    <name evidence="2" type="ORF">SAMN02745118_02389</name>
</gene>
<organism evidence="2 3">
    <name type="scientific">Selenihalanaerobacter shriftii</name>
    <dbReference type="NCBI Taxonomy" id="142842"/>
    <lineage>
        <taxon>Bacteria</taxon>
        <taxon>Bacillati</taxon>
        <taxon>Bacillota</taxon>
        <taxon>Clostridia</taxon>
        <taxon>Halanaerobiales</taxon>
        <taxon>Halobacteroidaceae</taxon>
        <taxon>Selenihalanaerobacter</taxon>
    </lineage>
</organism>
<accession>A0A1T4Q2G3</accession>
<keyword evidence="2" id="KW-0695">RNA-directed DNA polymerase</keyword>
<dbReference type="InterPro" id="IPR013597">
    <property type="entry name" value="Mat_intron_G2"/>
</dbReference>
<proteinExistence type="predicted"/>